<organism evidence="1 2">
    <name type="scientific">Antarctobacter heliothermus</name>
    <dbReference type="NCBI Taxonomy" id="74033"/>
    <lineage>
        <taxon>Bacteria</taxon>
        <taxon>Pseudomonadati</taxon>
        <taxon>Pseudomonadota</taxon>
        <taxon>Alphaproteobacteria</taxon>
        <taxon>Rhodobacterales</taxon>
        <taxon>Roseobacteraceae</taxon>
        <taxon>Antarctobacter</taxon>
    </lineage>
</organism>
<proteinExistence type="predicted"/>
<protein>
    <submittedName>
        <fullName evidence="1">Uncharacterized protein</fullName>
    </submittedName>
</protein>
<keyword evidence="2" id="KW-1185">Reference proteome</keyword>
<evidence type="ECO:0000313" key="1">
    <source>
        <dbReference type="EMBL" id="ASP20792.1"/>
    </source>
</evidence>
<dbReference type="EMBL" id="CP022540">
    <property type="protein sequence ID" value="ASP20792.1"/>
    <property type="molecule type" value="Genomic_DNA"/>
</dbReference>
<dbReference type="KEGG" id="aht:ANTHELSMS3_02114"/>
<name>A0A222E3Q4_9RHOB</name>
<accession>A0A222E3Q4</accession>
<reference evidence="1 2" key="1">
    <citation type="submission" date="2017-07" db="EMBL/GenBank/DDBJ databases">
        <title>Genome Sequence of Antarctobacter heliothermus Strain SMS3 Isolated from a culture of the Diatom Skeletonema marinoi.</title>
        <authorList>
            <person name="Topel M."/>
            <person name="Pinder M.I.M."/>
            <person name="Johansson O.N."/>
            <person name="Kourtchenko O."/>
            <person name="Godhe A."/>
            <person name="Clarke A.K."/>
        </authorList>
    </citation>
    <scope>NUCLEOTIDE SEQUENCE [LARGE SCALE GENOMIC DNA]</scope>
    <source>
        <strain evidence="1 2">SMS3</strain>
    </source>
</reference>
<sequence>MGAILVVGGSVGYMAGGLIFGPPSRDQRIATLFEEVCVRQAFGEARTEPPYQKVVPVRSFDNTRLWVDPVSASFLEIPDAKCDLKTHDPNALSRVDAEKLAARIEPIVLDSFPDLAFDPSVTLGDGTISRGWMRGEAMSPERRGVVFFAYPEMEDGAGSSLTLFYPDPPG</sequence>
<evidence type="ECO:0000313" key="2">
    <source>
        <dbReference type="Proteomes" id="UP000203589"/>
    </source>
</evidence>
<dbReference type="Proteomes" id="UP000203589">
    <property type="component" value="Chromosome"/>
</dbReference>
<gene>
    <name evidence="1" type="ORF">ANTHELSMS3_02114</name>
</gene>
<dbReference type="AlphaFoldDB" id="A0A222E3Q4"/>